<sequence>MALEYVLAATLFFTPATPSSVGTKIPVHTGERAFPTLDQCNNAWQREIINRGPKYSTTPWTFDRIEGKVCEAREAQAAVKDPRLVAQEAAIADVLANQKR</sequence>
<protein>
    <submittedName>
        <fullName evidence="1">Uncharacterized protein</fullName>
    </submittedName>
</protein>
<dbReference type="AlphaFoldDB" id="A0A5Q0M875"/>
<dbReference type="Proteomes" id="UP000326780">
    <property type="component" value="Chromosome"/>
</dbReference>
<accession>A0A5Q0M875</accession>
<dbReference type="RefSeq" id="WP_153283210.1">
    <property type="nucleotide sequence ID" value="NZ_CP045644.1"/>
</dbReference>
<evidence type="ECO:0000313" key="2">
    <source>
        <dbReference type="Proteomes" id="UP000326780"/>
    </source>
</evidence>
<gene>
    <name evidence="1" type="ORF">GFK26_18360</name>
</gene>
<evidence type="ECO:0000313" key="1">
    <source>
        <dbReference type="EMBL" id="QFZ84592.1"/>
    </source>
</evidence>
<proteinExistence type="predicted"/>
<name>A0A5Q0M875_VARPD</name>
<organism evidence="1 2">
    <name type="scientific">Variovorax paradoxus</name>
    <dbReference type="NCBI Taxonomy" id="34073"/>
    <lineage>
        <taxon>Bacteria</taxon>
        <taxon>Pseudomonadati</taxon>
        <taxon>Pseudomonadota</taxon>
        <taxon>Betaproteobacteria</taxon>
        <taxon>Burkholderiales</taxon>
        <taxon>Comamonadaceae</taxon>
        <taxon>Variovorax</taxon>
    </lineage>
</organism>
<reference evidence="1 2" key="1">
    <citation type="submission" date="2019-10" db="EMBL/GenBank/DDBJ databases">
        <title>Complete genome sequence of Variovorax paradoxus 5C-2.</title>
        <authorList>
            <person name="Gogoleva N.E."/>
            <person name="Balkin A.S."/>
        </authorList>
    </citation>
    <scope>NUCLEOTIDE SEQUENCE [LARGE SCALE GENOMIC DNA]</scope>
    <source>
        <strain evidence="1 2">5C-2</strain>
    </source>
</reference>
<dbReference type="EMBL" id="CP045644">
    <property type="protein sequence ID" value="QFZ84592.1"/>
    <property type="molecule type" value="Genomic_DNA"/>
</dbReference>